<evidence type="ECO:0000256" key="5">
    <source>
        <dbReference type="ARBA" id="ARBA00023136"/>
    </source>
</evidence>
<evidence type="ECO:0000256" key="4">
    <source>
        <dbReference type="ARBA" id="ARBA00022989"/>
    </source>
</evidence>
<dbReference type="RefSeq" id="WP_309799723.1">
    <property type="nucleotide sequence ID" value="NZ_BAAAHY010000007.1"/>
</dbReference>
<organism evidence="8 9">
    <name type="scientific">Arthrobacter russicus</name>
    <dbReference type="NCBI Taxonomy" id="172040"/>
    <lineage>
        <taxon>Bacteria</taxon>
        <taxon>Bacillati</taxon>
        <taxon>Actinomycetota</taxon>
        <taxon>Actinomycetes</taxon>
        <taxon>Micrococcales</taxon>
        <taxon>Micrococcaceae</taxon>
        <taxon>Arthrobacter</taxon>
    </lineage>
</organism>
<evidence type="ECO:0000256" key="6">
    <source>
        <dbReference type="RuleBase" id="RU363076"/>
    </source>
</evidence>
<dbReference type="PANTHER" id="PTHR23427:SF2">
    <property type="entry name" value="SURFEIT LOCUS PROTEIN 1"/>
    <property type="match status" value="1"/>
</dbReference>
<dbReference type="EMBL" id="JAVDQF010000001">
    <property type="protein sequence ID" value="MDR6270563.1"/>
    <property type="molecule type" value="Genomic_DNA"/>
</dbReference>
<gene>
    <name evidence="8" type="ORF">JOE69_002801</name>
</gene>
<reference evidence="8 9" key="1">
    <citation type="submission" date="2023-07" db="EMBL/GenBank/DDBJ databases">
        <title>Sequencing the genomes of 1000 actinobacteria strains.</title>
        <authorList>
            <person name="Klenk H.-P."/>
        </authorList>
    </citation>
    <scope>NUCLEOTIDE SEQUENCE [LARGE SCALE GENOMIC DNA]</scope>
    <source>
        <strain evidence="8 9">DSM 14555</strain>
    </source>
</reference>
<evidence type="ECO:0000313" key="9">
    <source>
        <dbReference type="Proteomes" id="UP001185069"/>
    </source>
</evidence>
<keyword evidence="6" id="KW-1003">Cell membrane</keyword>
<dbReference type="PANTHER" id="PTHR23427">
    <property type="entry name" value="SURFEIT LOCUS PROTEIN"/>
    <property type="match status" value="1"/>
</dbReference>
<keyword evidence="4 6" id="KW-1133">Transmembrane helix</keyword>
<evidence type="ECO:0000256" key="2">
    <source>
        <dbReference type="ARBA" id="ARBA00007165"/>
    </source>
</evidence>
<comment type="caution">
    <text evidence="6">Lacks conserved residue(s) required for the propagation of feature annotation.</text>
</comment>
<dbReference type="PROSITE" id="PS50895">
    <property type="entry name" value="SURF1"/>
    <property type="match status" value="1"/>
</dbReference>
<feature type="compositionally biased region" description="Acidic residues" evidence="7">
    <location>
        <begin position="257"/>
        <end position="267"/>
    </location>
</feature>
<keyword evidence="3 6" id="KW-0812">Transmembrane</keyword>
<feature type="region of interest" description="Disordered" evidence="7">
    <location>
        <begin position="257"/>
        <end position="288"/>
    </location>
</feature>
<name>A0ABU1JDQ2_9MICC</name>
<proteinExistence type="inferred from homology"/>
<accession>A0ABU1JDQ2</accession>
<evidence type="ECO:0000256" key="1">
    <source>
        <dbReference type="ARBA" id="ARBA00004370"/>
    </source>
</evidence>
<evidence type="ECO:0000256" key="3">
    <source>
        <dbReference type="ARBA" id="ARBA00022692"/>
    </source>
</evidence>
<feature type="transmembrane region" description="Helical" evidence="6">
    <location>
        <begin position="223"/>
        <end position="244"/>
    </location>
</feature>
<comment type="subcellular location">
    <subcellularLocation>
        <location evidence="6">Cell membrane</location>
        <topology evidence="6">Multi-pass membrane protein</topology>
    </subcellularLocation>
    <subcellularLocation>
        <location evidence="1">Membrane</location>
    </subcellularLocation>
</comment>
<dbReference type="InterPro" id="IPR045214">
    <property type="entry name" value="Surf1/Surf4"/>
</dbReference>
<dbReference type="Pfam" id="PF02104">
    <property type="entry name" value="SURF1"/>
    <property type="match status" value="1"/>
</dbReference>
<comment type="similarity">
    <text evidence="2 6">Belongs to the SURF1 family.</text>
</comment>
<evidence type="ECO:0000313" key="8">
    <source>
        <dbReference type="EMBL" id="MDR6270563.1"/>
    </source>
</evidence>
<protein>
    <recommendedName>
        <fullName evidence="6">SURF1-like protein</fullName>
    </recommendedName>
</protein>
<keyword evidence="9" id="KW-1185">Reference proteome</keyword>
<comment type="caution">
    <text evidence="8">The sequence shown here is derived from an EMBL/GenBank/DDBJ whole genome shotgun (WGS) entry which is preliminary data.</text>
</comment>
<evidence type="ECO:0000256" key="7">
    <source>
        <dbReference type="SAM" id="MobiDB-lite"/>
    </source>
</evidence>
<keyword evidence="5 6" id="KW-0472">Membrane</keyword>
<feature type="compositionally biased region" description="Polar residues" evidence="7">
    <location>
        <begin position="279"/>
        <end position="288"/>
    </location>
</feature>
<dbReference type="InterPro" id="IPR002994">
    <property type="entry name" value="Surf1/Shy1"/>
</dbReference>
<sequence length="288" mass="31247">MLKTALKPRWIAALLLALVISSVFVLLSQWQFSRSTQTAEQPTVTTEEVKPLISIFKPGETMFASSADHVVSMTGRFEPGKQAIIRDRLQNGEKGYWVVDAFVVDGAPVLQGAGATPYTVIPVARGWIADPAQARPAPSGPLTLTGRLIPAEAPVVAKNLPEGQLAVLSTAELINIWQVSSYQGFVVSFSEIGPAGDVGAHAVPGDLKGISVDAQPPNQNFNWLNLFYAVEWIVFAGFSVFLWWRLVADDFRRENEPEFEDDFDDDPQPAGEAAATAGPNISTKEVQQ</sequence>
<dbReference type="CDD" id="cd06662">
    <property type="entry name" value="SURF1"/>
    <property type="match status" value="1"/>
</dbReference>
<dbReference type="Proteomes" id="UP001185069">
    <property type="component" value="Unassembled WGS sequence"/>
</dbReference>